<dbReference type="Proteomes" id="UP000694941">
    <property type="component" value="Unplaced"/>
</dbReference>
<accession>A0ABM1SR23</accession>
<organism evidence="3 4">
    <name type="scientific">Limulus polyphemus</name>
    <name type="common">Atlantic horseshoe crab</name>
    <dbReference type="NCBI Taxonomy" id="6850"/>
    <lineage>
        <taxon>Eukaryota</taxon>
        <taxon>Metazoa</taxon>
        <taxon>Ecdysozoa</taxon>
        <taxon>Arthropoda</taxon>
        <taxon>Chelicerata</taxon>
        <taxon>Merostomata</taxon>
        <taxon>Xiphosura</taxon>
        <taxon>Limulidae</taxon>
        <taxon>Limulus</taxon>
    </lineage>
</organism>
<feature type="region of interest" description="Disordered" evidence="2">
    <location>
        <begin position="68"/>
        <end position="87"/>
    </location>
</feature>
<evidence type="ECO:0000256" key="2">
    <source>
        <dbReference type="SAM" id="MobiDB-lite"/>
    </source>
</evidence>
<keyword evidence="1" id="KW-0175">Coiled coil</keyword>
<gene>
    <name evidence="4" type="primary">LOC106462969</name>
</gene>
<sequence>MVGTLIDSLRESSKGQLQYDRNWLQEGRAQNILNGIATNLSSLSLSPKKIVSEEKKQSGEIDICHVEPEKPKVDSGSKPSSPSEKDSFNDLHLMAIYSLSEVPVVEYEKEVTRKVKEVVTARQATVEQYSKLCAQEVEQHLQVLARNRELAKQKEAEKQKNEAEQGIKEISQRQEELKERIETHAKLLKSKIKEAELRQKQLEEERKRRAKEEEEARIQKLKTCQNDIHSIIQLAMSTLLSCPHQQLLQVSPSERATTLEEVRGSIEHLIENCQNRGTSAEDIEKALQLVSKVQQVSQFITADTGKFF</sequence>
<reference evidence="4" key="1">
    <citation type="submission" date="2025-08" db="UniProtKB">
        <authorList>
            <consortium name="RefSeq"/>
        </authorList>
    </citation>
    <scope>IDENTIFICATION</scope>
    <source>
        <tissue evidence="4">Muscle</tissue>
    </source>
</reference>
<dbReference type="RefSeq" id="XP_022246079.1">
    <property type="nucleotide sequence ID" value="XM_022390371.1"/>
</dbReference>
<name>A0ABM1SR23_LIMPO</name>
<evidence type="ECO:0000313" key="4">
    <source>
        <dbReference type="RefSeq" id="XP_022246079.1"/>
    </source>
</evidence>
<keyword evidence="3" id="KW-1185">Reference proteome</keyword>
<dbReference type="GeneID" id="106462969"/>
<protein>
    <submittedName>
        <fullName evidence="4">Nucleoporin GLE1-like</fullName>
    </submittedName>
</protein>
<evidence type="ECO:0000313" key="3">
    <source>
        <dbReference type="Proteomes" id="UP000694941"/>
    </source>
</evidence>
<proteinExistence type="predicted"/>
<feature type="coiled-coil region" evidence="1">
    <location>
        <begin position="134"/>
        <end position="222"/>
    </location>
</feature>
<evidence type="ECO:0000256" key="1">
    <source>
        <dbReference type="SAM" id="Coils"/>
    </source>
</evidence>